<dbReference type="GO" id="GO:0043130">
    <property type="term" value="F:ubiquitin binding"/>
    <property type="evidence" value="ECO:0007669"/>
    <property type="project" value="TreeGrafter"/>
</dbReference>
<dbReference type="InterPro" id="IPR029071">
    <property type="entry name" value="Ubiquitin-like_domsf"/>
</dbReference>
<organism evidence="3 4">
    <name type="scientific">Entamoeba histolytica</name>
    <dbReference type="NCBI Taxonomy" id="5759"/>
    <lineage>
        <taxon>Eukaryota</taxon>
        <taxon>Amoebozoa</taxon>
        <taxon>Evosea</taxon>
        <taxon>Archamoebae</taxon>
        <taxon>Mastigamoebida</taxon>
        <taxon>Entamoebidae</taxon>
        <taxon>Entamoeba</taxon>
    </lineage>
</organism>
<dbReference type="Proteomes" id="UP000078387">
    <property type="component" value="Unassembled WGS sequence"/>
</dbReference>
<dbReference type="CDD" id="cd01767">
    <property type="entry name" value="UBX"/>
    <property type="match status" value="1"/>
</dbReference>
<dbReference type="AlphaFoldDB" id="A0A5K1UBX4"/>
<dbReference type="SUPFAM" id="SSF54236">
    <property type="entry name" value="Ubiquitin-like"/>
    <property type="match status" value="1"/>
</dbReference>
<dbReference type="PROSITE" id="PS50033">
    <property type="entry name" value="UBX"/>
    <property type="match status" value="1"/>
</dbReference>
<dbReference type="Pfam" id="PF00789">
    <property type="entry name" value="UBX"/>
    <property type="match status" value="1"/>
</dbReference>
<dbReference type="InterPro" id="IPR006577">
    <property type="entry name" value="UAS"/>
</dbReference>
<dbReference type="VEuPathDB" id="AmoebaDB:EHI8A_175350"/>
<dbReference type="SMART" id="SM00594">
    <property type="entry name" value="UAS"/>
    <property type="match status" value="1"/>
</dbReference>
<evidence type="ECO:0000259" key="2">
    <source>
        <dbReference type="PROSITE" id="PS50033"/>
    </source>
</evidence>
<dbReference type="Gene3D" id="3.40.30.10">
    <property type="entry name" value="Glutaredoxin"/>
    <property type="match status" value="1"/>
</dbReference>
<dbReference type="PANTHER" id="PTHR23322:SF93">
    <property type="entry name" value="UBX DOMAIN-CONTAINING PROTEIN 8"/>
    <property type="match status" value="1"/>
</dbReference>
<accession>A0A5K1UBX4</accession>
<dbReference type="VEuPathDB" id="AmoebaDB:KM1_083830"/>
<proteinExistence type="predicted"/>
<dbReference type="InterPro" id="IPR001012">
    <property type="entry name" value="UBX_dom"/>
</dbReference>
<dbReference type="Gene3D" id="3.10.20.90">
    <property type="entry name" value="Phosphatidylinositol 3-kinase Catalytic Subunit, Chain A, domain 1"/>
    <property type="match status" value="1"/>
</dbReference>
<dbReference type="VEuPathDB" id="AmoebaDB:EHI5A_161130"/>
<feature type="coiled-coil region" evidence="1">
    <location>
        <begin position="151"/>
        <end position="237"/>
    </location>
</feature>
<reference evidence="3 4" key="1">
    <citation type="submission" date="2016-05" db="EMBL/GenBank/DDBJ databases">
        <title>First whole genome sequencing of Entamoeba histolytica HM1:IMSS-clone-6.</title>
        <authorList>
            <person name="Mukherjee Avik.K."/>
            <person name="Izumyama S."/>
            <person name="Nakada-Tsukui K."/>
            <person name="Nozaki T."/>
        </authorList>
    </citation>
    <scope>NUCLEOTIDE SEQUENCE [LARGE SCALE GENOMIC DNA]</scope>
    <source>
        <strain evidence="3 4">HM1:IMSS clone 6</strain>
    </source>
</reference>
<dbReference type="VEuPathDB" id="AmoebaDB:EHI7A_155290"/>
<gene>
    <name evidence="3" type="ORF">CL6EHI_022870</name>
</gene>
<comment type="caution">
    <text evidence="3">The sequence shown here is derived from an EMBL/GenBank/DDBJ whole genome shotgun (WGS) entry which is preliminary data.</text>
</comment>
<keyword evidence="1" id="KW-0175">Coiled coil</keyword>
<name>A0A5K1UBX4_ENTHI</name>
<dbReference type="SUPFAM" id="SSF52833">
    <property type="entry name" value="Thioredoxin-like"/>
    <property type="match status" value="1"/>
</dbReference>
<dbReference type="InterPro" id="IPR050730">
    <property type="entry name" value="UBX_domain-protein"/>
</dbReference>
<evidence type="ECO:0000313" key="4">
    <source>
        <dbReference type="Proteomes" id="UP000078387"/>
    </source>
</evidence>
<dbReference type="SMART" id="SM00166">
    <property type="entry name" value="UBX"/>
    <property type="match status" value="1"/>
</dbReference>
<dbReference type="PANTHER" id="PTHR23322">
    <property type="entry name" value="FAS-ASSOCIATED PROTEIN"/>
    <property type="match status" value="1"/>
</dbReference>
<sequence length="319" mass="38506">MEYLINFLQLNRFKQLKHELDSYQEEFTTLFNDYNNNYQQTFQQCKNQCKLMLIFHHSPQSPLSLQSLSSLLTDNQLIQTINQYYLIFISNVNTDIGHKLEEIHDIASFPSISIVFPFNGVSGQLLTVLKHNEFTSDTLMKIAIQHTNLFNEIIEERRVEEERRRVREEQEQEYKKALEEAKRQEEREQKKQEELLRREEEKIKEEERQKNEEKKKQREKEEILNDMKRKKQIFEQEQEPNGKDTCIISVRFPNGKKIQRRFNKKDKLQKLYDFVDANQSATRNYSLVRLIPKKRFENKEISFEEEKLYPSAMLVVELN</sequence>
<dbReference type="VEuPathDB" id="AmoebaDB:EHI_022870"/>
<dbReference type="InterPro" id="IPR036249">
    <property type="entry name" value="Thioredoxin-like_sf"/>
</dbReference>
<evidence type="ECO:0000256" key="1">
    <source>
        <dbReference type="SAM" id="Coils"/>
    </source>
</evidence>
<evidence type="ECO:0000313" key="3">
    <source>
        <dbReference type="EMBL" id="GAT92297.1"/>
    </source>
</evidence>
<feature type="domain" description="UBX" evidence="2">
    <location>
        <begin position="241"/>
        <end position="316"/>
    </location>
</feature>
<dbReference type="EMBL" id="BDEQ01000001">
    <property type="protein sequence ID" value="GAT92297.1"/>
    <property type="molecule type" value="Genomic_DNA"/>
</dbReference>
<dbReference type="OMA" id="ILIRHQW"/>
<protein>
    <recommendedName>
        <fullName evidence="2">UBX domain-containing protein</fullName>
    </recommendedName>
</protein>